<feature type="region of interest" description="Disordered" evidence="1">
    <location>
        <begin position="19"/>
        <end position="101"/>
    </location>
</feature>
<protein>
    <submittedName>
        <fullName evidence="2">Uncharacterized protein</fullName>
    </submittedName>
</protein>
<evidence type="ECO:0000313" key="3">
    <source>
        <dbReference type="Proteomes" id="UP000465846"/>
    </source>
</evidence>
<dbReference type="RefSeq" id="WP_163484992.1">
    <property type="nucleotide sequence ID" value="NZ_CP048739.1"/>
</dbReference>
<proteinExistence type="predicted"/>
<dbReference type="Proteomes" id="UP000465846">
    <property type="component" value="Chromosome"/>
</dbReference>
<organism evidence="2 3">
    <name type="scientific">Halogeometricum borinquense</name>
    <dbReference type="NCBI Taxonomy" id="60847"/>
    <lineage>
        <taxon>Archaea</taxon>
        <taxon>Methanobacteriati</taxon>
        <taxon>Methanobacteriota</taxon>
        <taxon>Stenosarchaea group</taxon>
        <taxon>Halobacteria</taxon>
        <taxon>Halobacteriales</taxon>
        <taxon>Haloferacaceae</taxon>
        <taxon>Halogeometricum</taxon>
    </lineage>
</organism>
<reference evidence="2 3" key="1">
    <citation type="submission" date="2020-02" db="EMBL/GenBank/DDBJ databases">
        <title>Whole genome sequence of Halogeometricum borinquense strain wsp4.</title>
        <authorList>
            <person name="Verma D.K."/>
            <person name="Gopal K."/>
            <person name="Prasad E.S."/>
        </authorList>
    </citation>
    <scope>NUCLEOTIDE SEQUENCE [LARGE SCALE GENOMIC DNA]</scope>
    <source>
        <strain evidence="3">wsp4</strain>
    </source>
</reference>
<dbReference type="EMBL" id="CP048739">
    <property type="protein sequence ID" value="QIB72795.1"/>
    <property type="molecule type" value="Genomic_DNA"/>
</dbReference>
<feature type="compositionally biased region" description="Basic and acidic residues" evidence="1">
    <location>
        <begin position="28"/>
        <end position="51"/>
    </location>
</feature>
<feature type="compositionally biased region" description="Basic and acidic residues" evidence="1">
    <location>
        <begin position="62"/>
        <end position="71"/>
    </location>
</feature>
<dbReference type="GeneID" id="44079326"/>
<gene>
    <name evidence="2" type="ORF">G3I44_07955</name>
</gene>
<dbReference type="AlphaFoldDB" id="A0A6C0UC35"/>
<name>A0A6C0UC35_9EURY</name>
<evidence type="ECO:0000256" key="1">
    <source>
        <dbReference type="SAM" id="MobiDB-lite"/>
    </source>
</evidence>
<evidence type="ECO:0000313" key="2">
    <source>
        <dbReference type="EMBL" id="QIB72795.1"/>
    </source>
</evidence>
<sequence length="121" mass="13512">MVCDRRCKRVAATLGGRRLAGQLEEDDGTGKKPNEENHSECDSNLLRRDPIPGKFESACSQQRDRRRERDGVVLVAPGGPTEDECSVEEYPRPEDASSAETLDDLPRVESNVPDGVKRWVF</sequence>
<accession>A0A6C0UC35</accession>